<dbReference type="SUPFAM" id="SSF53756">
    <property type="entry name" value="UDP-Glycosyltransferase/glycogen phosphorylase"/>
    <property type="match status" value="1"/>
</dbReference>
<dbReference type="PANTHER" id="PTHR45947:SF3">
    <property type="entry name" value="SULFOQUINOVOSYL TRANSFERASE SQD2"/>
    <property type="match status" value="1"/>
</dbReference>
<dbReference type="CAZy" id="GT4">
    <property type="family name" value="Glycosyltransferase Family 4"/>
</dbReference>
<dbReference type="PANTHER" id="PTHR45947">
    <property type="entry name" value="SULFOQUINOVOSYL TRANSFERASE SQD2"/>
    <property type="match status" value="1"/>
</dbReference>
<dbReference type="EMBL" id="AJ248287">
    <property type="protein sequence ID" value="CAB50364.1"/>
    <property type="molecule type" value="Genomic_DNA"/>
</dbReference>
<dbReference type="EMBL" id="HE613800">
    <property type="protein sequence ID" value="CCE70905.1"/>
    <property type="molecule type" value="Genomic_DNA"/>
</dbReference>
<dbReference type="KEGG" id="pab:PAB1410"/>
<dbReference type="Gene3D" id="3.40.50.2000">
    <property type="entry name" value="Glycogen Phosphorylase B"/>
    <property type="match status" value="2"/>
</dbReference>
<dbReference type="AlphaFoldDB" id="Q9UYP8"/>
<dbReference type="InterPro" id="IPR050194">
    <property type="entry name" value="Glycosyltransferase_grp1"/>
</dbReference>
<reference evidence="3 5" key="4">
    <citation type="journal article" date="2003" name="Mol. Microbiol.">
        <title>An integrated analysis of the genome of the hyperthermophilic archaeon Pyrococcus abyssi.</title>
        <authorList>
            <person name="Cohen G."/>
            <person name="Barbe V."/>
            <person name="Flament D."/>
            <person name="Galperin M."/>
            <person name="Heilig R."/>
            <person name="Ripp R."/>
            <person name="Lecompte O."/>
            <person name="Prieur D."/>
            <person name="Poch O."/>
            <person name="Quellerou J."/>
            <person name="Thierry J.C."/>
            <person name="Van der Oost J."/>
            <person name="Weissenbach J."/>
            <person name="Zivanovic Y."/>
            <person name="Forterre P."/>
        </authorList>
    </citation>
    <scope>NUCLEOTIDE SEQUENCE [LARGE SCALE GENOMIC DNA]</scope>
    <source>
        <strain evidence="5">GE5 / Orsay</strain>
        <strain evidence="3">Orsay</strain>
    </source>
</reference>
<feature type="domain" description="Glycosyl transferase family 1" evidence="1">
    <location>
        <begin position="182"/>
        <end position="347"/>
    </location>
</feature>
<dbReference type="CDD" id="cd03801">
    <property type="entry name" value="GT4_PimA-like"/>
    <property type="match status" value="1"/>
</dbReference>
<feature type="domain" description="Glycosyltransferase subfamily 4-like N-terminal" evidence="2">
    <location>
        <begin position="16"/>
        <end position="178"/>
    </location>
</feature>
<evidence type="ECO:0000313" key="3">
    <source>
        <dbReference type="EMBL" id="CAB50364.1"/>
    </source>
</evidence>
<reference evidence="3" key="1">
    <citation type="submission" date="1999-07" db="EMBL/GenBank/DDBJ databases">
        <authorList>
            <person name="Genoscope"/>
        </authorList>
    </citation>
    <scope>NUCLEOTIDE SEQUENCE</scope>
    <source>
        <strain evidence="3">Orsay</strain>
    </source>
</reference>
<reference evidence="3" key="2">
    <citation type="journal article" date="2000" name="J. Mol. Biol.">
        <title>Archaeal homologs of eukaryotic methylation guide small nucleolar RNAs: lessons from the Pyrococcus genomes.</title>
        <authorList>
            <person name="Gaspin C."/>
            <person name="Cavaille J."/>
            <person name="Erauso G."/>
        </authorList>
    </citation>
    <scope>NUCLEOTIDE SEQUENCE</scope>
    <source>
        <strain evidence="3">Orsay</strain>
    </source>
</reference>
<dbReference type="Pfam" id="PF13439">
    <property type="entry name" value="Glyco_transf_4"/>
    <property type="match status" value="1"/>
</dbReference>
<evidence type="ECO:0000313" key="6">
    <source>
        <dbReference type="Proteomes" id="UP000009139"/>
    </source>
</evidence>
<name>Q9UYP8_PYRAB</name>
<dbReference type="HOGENOM" id="CLU_009583_2_2_2"/>
<gene>
    <name evidence="3" type="ordered locus">PAB1410</name>
</gene>
<dbReference type="PIR" id="G75058">
    <property type="entry name" value="G75058"/>
</dbReference>
<dbReference type="GO" id="GO:0016757">
    <property type="term" value="F:glycosyltransferase activity"/>
    <property type="evidence" value="ECO:0007669"/>
    <property type="project" value="InterPro"/>
</dbReference>
<reference evidence="3" key="3">
    <citation type="journal article" date="2001" name="Genome Res.">
        <title>Genome evolution at the genus level: comparison of three complete genomes of hyperthermophilic archaea.</title>
        <authorList>
            <person name="Lecompte O."/>
            <person name="Ripp R."/>
            <person name="Puzos-Barbe V."/>
            <person name="Duprat S."/>
            <person name="Heilig R."/>
            <person name="Dietrich J."/>
            <person name="Thierry J.C."/>
            <person name="Poch O."/>
        </authorList>
    </citation>
    <scope>NUCLEOTIDE SEQUENCE</scope>
    <source>
        <strain evidence="3">Orsay</strain>
    </source>
</reference>
<dbReference type="PATRIC" id="fig|272844.11.peg.1551"/>
<keyword evidence="5" id="KW-1185">Reference proteome</keyword>
<dbReference type="InterPro" id="IPR001296">
    <property type="entry name" value="Glyco_trans_1"/>
</dbReference>
<organism evidence="3 5">
    <name type="scientific">Pyrococcus abyssi (strain GE5 / Orsay)</name>
    <dbReference type="NCBI Taxonomy" id="272844"/>
    <lineage>
        <taxon>Archaea</taxon>
        <taxon>Methanobacteriati</taxon>
        <taxon>Methanobacteriota</taxon>
        <taxon>Thermococci</taxon>
        <taxon>Thermococcales</taxon>
        <taxon>Thermococcaceae</taxon>
        <taxon>Pyrococcus</taxon>
    </lineage>
</organism>
<accession>Q9UYP8</accession>
<reference evidence="4 6" key="5">
    <citation type="journal article" date="2012" name="Curr. Microbiol.">
        <title>Re-annotation of two hyperthermophilic archaea Pyrococcus abyssi GE5 and Pyrococcus furiosus DSM 3638.</title>
        <authorList>
            <person name="Gao J."/>
            <person name="Wang J."/>
        </authorList>
    </citation>
    <scope>GENOME REANNOTATION</scope>
    <source>
        <strain evidence="4">GE5</strain>
        <strain evidence="6">GE5 / Orsay</strain>
    </source>
</reference>
<dbReference type="InterPro" id="IPR028098">
    <property type="entry name" value="Glyco_trans_4-like_N"/>
</dbReference>
<dbReference type="Proteomes" id="UP000000810">
    <property type="component" value="Chromosome"/>
</dbReference>
<dbReference type="Pfam" id="PF00534">
    <property type="entry name" value="Glycos_transf_1"/>
    <property type="match status" value="1"/>
</dbReference>
<proteinExistence type="predicted"/>
<dbReference type="OrthoDB" id="132546at2157"/>
<protein>
    <submittedName>
        <fullName evidence="3 4">LPS biosynthesis RfbU related protein</fullName>
    </submittedName>
</protein>
<evidence type="ECO:0000259" key="2">
    <source>
        <dbReference type="Pfam" id="PF13439"/>
    </source>
</evidence>
<evidence type="ECO:0000259" key="1">
    <source>
        <dbReference type="Pfam" id="PF00534"/>
    </source>
</evidence>
<dbReference type="STRING" id="272844.PAB1410"/>
<evidence type="ECO:0000313" key="5">
    <source>
        <dbReference type="Proteomes" id="UP000000810"/>
    </source>
</evidence>
<evidence type="ECO:0000313" key="4">
    <source>
        <dbReference type="EMBL" id="CCE70905.1"/>
    </source>
</evidence>
<dbReference type="Proteomes" id="UP000009139">
    <property type="component" value="Chromosome"/>
</dbReference>
<dbReference type="RefSeq" id="WP_010868574.1">
    <property type="nucleotide sequence ID" value="NC_000868.1"/>
</dbReference>
<sequence length="368" mass="42430">MRIAYIYDAVYPFVKGGVEKRVYEIGTRLSKKHEVHWISLDWGGNIPSIKLQKVGRGVSLYSGQRRSIREALYFSAKVLLKAKWDYDIIDCQQFPYLPCFSSKVHSILRNVPMVITWHEIWKEYWKKYLGNMGAIGIQIEKLMSRLTSHHVSVSKLTQKRLRSIGIDSALIPNGIDFKRIQRVKKLPQEYDVIFVGRLIKEKNVDLLLRAIKLIKDDVPDLKVLIIGEGPEKYRLLTLVSKLELTENVKFISFLNDYEKLIAYLKSSKVFVLPSKREGFGIIVLEANASGVPVITLDYPLNASRDLITHGYNGFISPPNPSSLAEYIELSLSLGKKFKRNCIKNARRYDWDNITQLTERLYERVLYGS</sequence>
<dbReference type="eggNOG" id="arCOG01403">
    <property type="taxonomic scope" value="Archaea"/>
</dbReference>